<reference evidence="7 10" key="4">
    <citation type="submission" date="2018-08" db="EMBL/GenBank/DDBJ databases">
        <title>A genome reference for cultivated species of the human gut microbiota.</title>
        <authorList>
            <person name="Zou Y."/>
            <person name="Xue W."/>
            <person name="Luo G."/>
        </authorList>
    </citation>
    <scope>NUCLEOTIDE SEQUENCE [LARGE SCALE GENOMIC DNA]</scope>
    <source>
        <strain evidence="7 10">TF05-12AC</strain>
    </source>
</reference>
<feature type="domain" description="Flagellar basal-body/hook protein C-terminal" evidence="3">
    <location>
        <begin position="206"/>
        <end position="249"/>
    </location>
</feature>
<comment type="similarity">
    <text evidence="1 2">Belongs to the flagella basal body rod proteins family.</text>
</comment>
<dbReference type="Proteomes" id="UP000260828">
    <property type="component" value="Unassembled WGS sequence"/>
</dbReference>
<dbReference type="Pfam" id="PF06429">
    <property type="entry name" value="Flg_bbr_C"/>
    <property type="match status" value="1"/>
</dbReference>
<reference evidence="9" key="2">
    <citation type="submission" date="2017-04" db="EMBL/GenBank/DDBJ databases">
        <title>Function of individual gut microbiota members based on whole genome sequencing of pure cultures obtained from chicken caecum.</title>
        <authorList>
            <person name="Medvecky M."/>
            <person name="Cejkova D."/>
            <person name="Polansky O."/>
            <person name="Karasova D."/>
            <person name="Kubasova T."/>
            <person name="Cizek A."/>
            <person name="Rychlik I."/>
        </authorList>
    </citation>
    <scope>NUCLEOTIDE SEQUENCE [LARGE SCALE GENOMIC DNA]</scope>
    <source>
        <strain evidence="9">An175</strain>
    </source>
</reference>
<dbReference type="EMBL" id="CZBE01000006">
    <property type="protein sequence ID" value="CUP52209.1"/>
    <property type="molecule type" value="Genomic_DNA"/>
</dbReference>
<evidence type="ECO:0000313" key="5">
    <source>
        <dbReference type="EMBL" id="CUP52209.1"/>
    </source>
</evidence>
<dbReference type="InterPro" id="IPR010930">
    <property type="entry name" value="Flg_bb/hook_C_dom"/>
</dbReference>
<dbReference type="SUPFAM" id="SSF117143">
    <property type="entry name" value="Flagellar hook protein flgE"/>
    <property type="match status" value="1"/>
</dbReference>
<evidence type="ECO:0000313" key="8">
    <source>
        <dbReference type="Proteomes" id="UP000095765"/>
    </source>
</evidence>
<feature type="domain" description="Flagellar hook protein FlgE/F/G-like D1" evidence="4">
    <location>
        <begin position="91"/>
        <end position="130"/>
    </location>
</feature>
<evidence type="ECO:0000259" key="3">
    <source>
        <dbReference type="Pfam" id="PF06429"/>
    </source>
</evidence>
<comment type="subcellular location">
    <subcellularLocation>
        <location evidence="2">Bacterial flagellum basal body</location>
    </subcellularLocation>
</comment>
<organism evidence="5 8">
    <name type="scientific">Anaerotruncus colihominis</name>
    <dbReference type="NCBI Taxonomy" id="169435"/>
    <lineage>
        <taxon>Bacteria</taxon>
        <taxon>Bacillati</taxon>
        <taxon>Bacillota</taxon>
        <taxon>Clostridia</taxon>
        <taxon>Eubacteriales</taxon>
        <taxon>Oscillospiraceae</taxon>
        <taxon>Anaerotruncus</taxon>
    </lineage>
</organism>
<keyword evidence="2" id="KW-0975">Bacterial flagellum</keyword>
<dbReference type="InterPro" id="IPR020013">
    <property type="entry name" value="Flagellar_FlgE/F/G"/>
</dbReference>
<gene>
    <name evidence="5" type="primary">flgG_2</name>
    <name evidence="6" type="ORF">B5F11_05140</name>
    <name evidence="7" type="ORF">DXC40_03760</name>
    <name evidence="5" type="ORF">ERS852551_01056</name>
</gene>
<dbReference type="Pfam" id="PF22692">
    <property type="entry name" value="LlgE_F_G_D1"/>
    <property type="match status" value="1"/>
</dbReference>
<dbReference type="Proteomes" id="UP000196386">
    <property type="component" value="Unassembled WGS sequence"/>
</dbReference>
<evidence type="ECO:0000313" key="9">
    <source>
        <dbReference type="Proteomes" id="UP000196386"/>
    </source>
</evidence>
<evidence type="ECO:0000256" key="1">
    <source>
        <dbReference type="ARBA" id="ARBA00009677"/>
    </source>
</evidence>
<dbReference type="PANTHER" id="PTHR30435:SF19">
    <property type="entry name" value="FLAGELLAR BASAL-BODY ROD PROTEIN FLGG"/>
    <property type="match status" value="1"/>
</dbReference>
<proteinExistence type="inferred from homology"/>
<dbReference type="NCBIfam" id="TIGR03506">
    <property type="entry name" value="FlgEFG_subfam"/>
    <property type="match status" value="1"/>
</dbReference>
<keyword evidence="7" id="KW-0282">Flagellum</keyword>
<evidence type="ECO:0000259" key="4">
    <source>
        <dbReference type="Pfam" id="PF22692"/>
    </source>
</evidence>
<dbReference type="EMBL" id="NFKP01000004">
    <property type="protein sequence ID" value="OUP70392.1"/>
    <property type="molecule type" value="Genomic_DNA"/>
</dbReference>
<dbReference type="GO" id="GO:0009425">
    <property type="term" value="C:bacterial-type flagellum basal body"/>
    <property type="evidence" value="ECO:0007669"/>
    <property type="project" value="UniProtKB-SubCell"/>
</dbReference>
<reference evidence="5 8" key="1">
    <citation type="submission" date="2015-09" db="EMBL/GenBank/DDBJ databases">
        <authorList>
            <consortium name="Pathogen Informatics"/>
        </authorList>
    </citation>
    <scope>NUCLEOTIDE SEQUENCE [LARGE SCALE GENOMIC DNA]</scope>
    <source>
        <strain evidence="5 8">2789STDY5834939</strain>
    </source>
</reference>
<dbReference type="AlphaFoldDB" id="A0A174P2A0"/>
<evidence type="ECO:0000313" key="7">
    <source>
        <dbReference type="EMBL" id="RGE70178.1"/>
    </source>
</evidence>
<dbReference type="InterPro" id="IPR053967">
    <property type="entry name" value="LlgE_F_G-like_D1"/>
</dbReference>
<evidence type="ECO:0000313" key="10">
    <source>
        <dbReference type="Proteomes" id="UP000260828"/>
    </source>
</evidence>
<keyword evidence="7" id="KW-0969">Cilium</keyword>
<dbReference type="GeneID" id="72465060"/>
<dbReference type="PANTHER" id="PTHR30435">
    <property type="entry name" value="FLAGELLAR PROTEIN"/>
    <property type="match status" value="1"/>
</dbReference>
<evidence type="ECO:0000256" key="2">
    <source>
        <dbReference type="RuleBase" id="RU362116"/>
    </source>
</evidence>
<dbReference type="OrthoDB" id="9800375at2"/>
<dbReference type="EMBL" id="QVME01000001">
    <property type="protein sequence ID" value="RGE70178.1"/>
    <property type="molecule type" value="Genomic_DNA"/>
</dbReference>
<reference evidence="6" key="3">
    <citation type="journal article" date="2018" name="BMC Genomics">
        <title>Whole genome sequencing and function prediction of 133 gut anaerobes isolated from chicken caecum in pure cultures.</title>
        <authorList>
            <person name="Medvecky M."/>
            <person name="Cejkova D."/>
            <person name="Polansky O."/>
            <person name="Karasova D."/>
            <person name="Kubasova T."/>
            <person name="Cizek A."/>
            <person name="Rychlik I."/>
        </authorList>
    </citation>
    <scope>NUCLEOTIDE SEQUENCE</scope>
    <source>
        <strain evidence="6">An175</strain>
    </source>
</reference>
<sequence>MLRGFYTAASGVLMQERTLNVLTNNLVNARTPGFRASRVVSTTFEDEYLVRLEKGASGAIGTGAPVRIVSDVPTLFDPSSLEETGRPYDLAINGEGFFNILTTDAQGNERQYLTRNGNFDVDEEGMLVLRGHGQVLGEKGPIQLDTANFTVDYNGDIYNEKGKLVDKVLVTVPPQDAELEVDANGMYTAQDMTANTQVGDNVMIVQGWTERSNIDPNREMALVMEAQRTFQACSSALQILDKINQKSATQIAAL</sequence>
<dbReference type="GO" id="GO:0071978">
    <property type="term" value="P:bacterial-type flagellum-dependent swarming motility"/>
    <property type="evidence" value="ECO:0007669"/>
    <property type="project" value="TreeGrafter"/>
</dbReference>
<dbReference type="Proteomes" id="UP000095765">
    <property type="component" value="Unassembled WGS sequence"/>
</dbReference>
<evidence type="ECO:0000313" key="6">
    <source>
        <dbReference type="EMBL" id="OUP70392.1"/>
    </source>
</evidence>
<accession>A0A174P2A0</accession>
<protein>
    <submittedName>
        <fullName evidence="5">Distal rod protein</fullName>
    </submittedName>
    <submittedName>
        <fullName evidence="7">Flagellar hook-basal body protein</fullName>
    </submittedName>
</protein>
<dbReference type="RefSeq" id="WP_006874835.1">
    <property type="nucleotide sequence ID" value="NZ_CABIWA010000003.1"/>
</dbReference>
<name>A0A174P2A0_9FIRM</name>
<dbReference type="InterPro" id="IPR037925">
    <property type="entry name" value="FlgE/F/G-like"/>
</dbReference>
<keyword evidence="7" id="KW-0966">Cell projection</keyword>